<keyword evidence="12" id="KW-1185">Reference proteome</keyword>
<evidence type="ECO:0000256" key="2">
    <source>
        <dbReference type="ARBA" id="ARBA00010992"/>
    </source>
</evidence>
<dbReference type="Proteomes" id="UP001149165">
    <property type="component" value="Unassembled WGS sequence"/>
</dbReference>
<dbReference type="InterPro" id="IPR005828">
    <property type="entry name" value="MFS_sugar_transport-like"/>
</dbReference>
<dbReference type="Gene3D" id="1.20.1250.20">
    <property type="entry name" value="MFS general substrate transporter like domains"/>
    <property type="match status" value="1"/>
</dbReference>
<feature type="non-terminal residue" evidence="11">
    <location>
        <position position="1"/>
    </location>
</feature>
<comment type="subcellular location">
    <subcellularLocation>
        <location evidence="1">Membrane</location>
        <topology evidence="1">Multi-pass membrane protein</topology>
    </subcellularLocation>
</comment>
<protein>
    <submittedName>
        <fullName evidence="11">General substrate transporter</fullName>
    </submittedName>
</protein>
<keyword evidence="6 9" id="KW-0472">Membrane</keyword>
<dbReference type="OrthoDB" id="6612291at2759"/>
<dbReference type="SUPFAM" id="SSF103473">
    <property type="entry name" value="MFS general substrate transporter"/>
    <property type="match status" value="1"/>
</dbReference>
<reference evidence="11" key="2">
    <citation type="journal article" date="2023" name="IMA Fungus">
        <title>Comparative genomic study of the Penicillium genus elucidates a diverse pangenome and 15 lateral gene transfer events.</title>
        <authorList>
            <person name="Petersen C."/>
            <person name="Sorensen T."/>
            <person name="Nielsen M.R."/>
            <person name="Sondergaard T.E."/>
            <person name="Sorensen J.L."/>
            <person name="Fitzpatrick D.A."/>
            <person name="Frisvad J.C."/>
            <person name="Nielsen K.L."/>
        </authorList>
    </citation>
    <scope>NUCLEOTIDE SEQUENCE</scope>
    <source>
        <strain evidence="11">IBT 30069</strain>
    </source>
</reference>
<dbReference type="EMBL" id="JAPQKH010000002">
    <property type="protein sequence ID" value="KAJ5113993.1"/>
    <property type="molecule type" value="Genomic_DNA"/>
</dbReference>
<dbReference type="InterPro" id="IPR003663">
    <property type="entry name" value="Sugar/inositol_transpt"/>
</dbReference>
<name>A0A9W9G8F8_9EURO</name>
<evidence type="ECO:0000256" key="7">
    <source>
        <dbReference type="RuleBase" id="RU003346"/>
    </source>
</evidence>
<evidence type="ECO:0000313" key="12">
    <source>
        <dbReference type="Proteomes" id="UP001149165"/>
    </source>
</evidence>
<comment type="caution">
    <text evidence="11">The sequence shown here is derived from an EMBL/GenBank/DDBJ whole genome shotgun (WGS) entry which is preliminary data.</text>
</comment>
<feature type="transmembrane region" description="Helical" evidence="9">
    <location>
        <begin position="192"/>
        <end position="216"/>
    </location>
</feature>
<dbReference type="PROSITE" id="PS50850">
    <property type="entry name" value="MFS"/>
    <property type="match status" value="1"/>
</dbReference>
<dbReference type="PROSITE" id="PS00217">
    <property type="entry name" value="SUGAR_TRANSPORT_2"/>
    <property type="match status" value="1"/>
</dbReference>
<evidence type="ECO:0000256" key="9">
    <source>
        <dbReference type="SAM" id="Phobius"/>
    </source>
</evidence>
<feature type="transmembrane region" description="Helical" evidence="9">
    <location>
        <begin position="454"/>
        <end position="471"/>
    </location>
</feature>
<feature type="transmembrane region" description="Helical" evidence="9">
    <location>
        <begin position="351"/>
        <end position="373"/>
    </location>
</feature>
<feature type="transmembrane region" description="Helical" evidence="9">
    <location>
        <begin position="50"/>
        <end position="70"/>
    </location>
</feature>
<accession>A0A9W9G8F8</accession>
<dbReference type="InterPro" id="IPR036259">
    <property type="entry name" value="MFS_trans_sf"/>
</dbReference>
<comment type="similarity">
    <text evidence="2 7">Belongs to the major facilitator superfamily. Sugar transporter (TC 2.A.1.1) family.</text>
</comment>
<feature type="transmembrane region" description="Helical" evidence="9">
    <location>
        <begin position="139"/>
        <end position="172"/>
    </location>
</feature>
<evidence type="ECO:0000256" key="4">
    <source>
        <dbReference type="ARBA" id="ARBA00022692"/>
    </source>
</evidence>
<feature type="transmembrane region" description="Helical" evidence="9">
    <location>
        <begin position="483"/>
        <end position="499"/>
    </location>
</feature>
<feature type="transmembrane region" description="Helical" evidence="9">
    <location>
        <begin position="228"/>
        <end position="249"/>
    </location>
</feature>
<dbReference type="InterPro" id="IPR020846">
    <property type="entry name" value="MFS_dom"/>
</dbReference>
<dbReference type="NCBIfam" id="TIGR00879">
    <property type="entry name" value="SP"/>
    <property type="match status" value="1"/>
</dbReference>
<evidence type="ECO:0000256" key="5">
    <source>
        <dbReference type="ARBA" id="ARBA00022989"/>
    </source>
</evidence>
<dbReference type="InterPro" id="IPR005829">
    <property type="entry name" value="Sugar_transporter_CS"/>
</dbReference>
<feature type="transmembrane region" description="Helical" evidence="9">
    <location>
        <begin position="382"/>
        <end position="403"/>
    </location>
</feature>
<dbReference type="Pfam" id="PF00083">
    <property type="entry name" value="Sugar_tr"/>
    <property type="match status" value="1"/>
</dbReference>
<evidence type="ECO:0000313" key="11">
    <source>
        <dbReference type="EMBL" id="KAJ5113993.1"/>
    </source>
</evidence>
<keyword evidence="4 9" id="KW-0812">Transmembrane</keyword>
<organism evidence="11 12">
    <name type="scientific">Penicillium angulare</name>
    <dbReference type="NCBI Taxonomy" id="116970"/>
    <lineage>
        <taxon>Eukaryota</taxon>
        <taxon>Fungi</taxon>
        <taxon>Dikarya</taxon>
        <taxon>Ascomycota</taxon>
        <taxon>Pezizomycotina</taxon>
        <taxon>Eurotiomycetes</taxon>
        <taxon>Eurotiomycetidae</taxon>
        <taxon>Eurotiales</taxon>
        <taxon>Aspergillaceae</taxon>
        <taxon>Penicillium</taxon>
    </lineage>
</organism>
<keyword evidence="3 7" id="KW-0813">Transport</keyword>
<reference evidence="11" key="1">
    <citation type="submission" date="2022-11" db="EMBL/GenBank/DDBJ databases">
        <authorList>
            <person name="Petersen C."/>
        </authorList>
    </citation>
    <scope>NUCLEOTIDE SEQUENCE</scope>
    <source>
        <strain evidence="11">IBT 30069</strain>
    </source>
</reference>
<keyword evidence="5 9" id="KW-1133">Transmembrane helix</keyword>
<feature type="transmembrane region" description="Helical" evidence="9">
    <location>
        <begin position="409"/>
        <end position="433"/>
    </location>
</feature>
<feature type="compositionally biased region" description="Basic and acidic residues" evidence="8">
    <location>
        <begin position="1"/>
        <end position="14"/>
    </location>
</feature>
<dbReference type="GO" id="GO:0016020">
    <property type="term" value="C:membrane"/>
    <property type="evidence" value="ECO:0007669"/>
    <property type="project" value="UniProtKB-SubCell"/>
</dbReference>
<proteinExistence type="inferred from homology"/>
<feature type="region of interest" description="Disordered" evidence="8">
    <location>
        <begin position="1"/>
        <end position="24"/>
    </location>
</feature>
<gene>
    <name evidence="11" type="ORF">N7456_002527</name>
</gene>
<evidence type="ECO:0000256" key="6">
    <source>
        <dbReference type="ARBA" id="ARBA00023136"/>
    </source>
</evidence>
<dbReference type="InterPro" id="IPR050360">
    <property type="entry name" value="MFS_Sugar_Transporters"/>
</dbReference>
<sequence>MSQKEASPEAKHIESTLPDMPPTTEKALVRDAWESSTVEHNLTVYQALNAYPMAIFWCLVVSLCVIMEGYSQILVQSLYAYPQFQKHFGSIVSDDASGAPVYQLTAAWQAGLTNASTVGGFFGTILNGYVVDWFGHRKVLFWALIVGVGFTFITFFASDIVVLCVGQVLMGIPWGIFATSAPAYASEVLPMVLRIYFTSFTNMCFCGGQLIAAGVLRALANRSDEWSYRIPFAIQWVWPAFLIPAIFFAPPSPWYEVQKGSLDSAKKSLMRLQRKSAGLDPTKTLAMIVSTNQLEEEISAGTSYWDSFKSFECRRTEIACVAFCGQVLSGSTFAYNSSYFFEQLGLNTSTVYSLNLGGLGLALGGTIISWIVCMPYFGRRTLYLWGMFTMTLLLFIIGILNIWTGRATIGYTQAALAMFWNLIFDMTVSQLGWSLPAEVGSTRVRQKTICLARNAYYLVNIIAGVLQQYFMNPTAWNLSGYTGFFWAGTAAMVYVWAFFRLPETKNRTYEELDILFSRKTPARAFKKAKIDEDRNTS</sequence>
<dbReference type="GO" id="GO:0005351">
    <property type="term" value="F:carbohydrate:proton symporter activity"/>
    <property type="evidence" value="ECO:0007669"/>
    <property type="project" value="TreeGrafter"/>
</dbReference>
<dbReference type="PANTHER" id="PTHR48022:SF83">
    <property type="entry name" value="MAJOR FACILITATOR SUPERFAMILY (MFS) PROFILE DOMAIN-CONTAINING PROTEIN"/>
    <property type="match status" value="1"/>
</dbReference>
<evidence type="ECO:0000256" key="8">
    <source>
        <dbReference type="SAM" id="MobiDB-lite"/>
    </source>
</evidence>
<evidence type="ECO:0000256" key="1">
    <source>
        <dbReference type="ARBA" id="ARBA00004141"/>
    </source>
</evidence>
<evidence type="ECO:0000256" key="3">
    <source>
        <dbReference type="ARBA" id="ARBA00022448"/>
    </source>
</evidence>
<evidence type="ECO:0000259" key="10">
    <source>
        <dbReference type="PROSITE" id="PS50850"/>
    </source>
</evidence>
<dbReference type="PANTHER" id="PTHR48022">
    <property type="entry name" value="PLASTIDIC GLUCOSE TRANSPORTER 4"/>
    <property type="match status" value="1"/>
</dbReference>
<feature type="domain" description="Major facilitator superfamily (MFS) profile" evidence="10">
    <location>
        <begin position="57"/>
        <end position="505"/>
    </location>
</feature>
<dbReference type="FunFam" id="1.20.1250.20:FF:000078">
    <property type="entry name" value="MFS maltose transporter, putative"/>
    <property type="match status" value="1"/>
</dbReference>
<dbReference type="AlphaFoldDB" id="A0A9W9G8F8"/>